<dbReference type="Pfam" id="PF01381">
    <property type="entry name" value="HTH_3"/>
    <property type="match status" value="1"/>
</dbReference>
<dbReference type="PROSITE" id="PS50943">
    <property type="entry name" value="HTH_CROC1"/>
    <property type="match status" value="1"/>
</dbReference>
<dbReference type="CDD" id="cd00093">
    <property type="entry name" value="HTH_XRE"/>
    <property type="match status" value="1"/>
</dbReference>
<keyword evidence="3" id="KW-1185">Reference proteome</keyword>
<evidence type="ECO:0000313" key="3">
    <source>
        <dbReference type="Proteomes" id="UP001253545"/>
    </source>
</evidence>
<protein>
    <submittedName>
        <fullName evidence="2">Helix-turn-helix transcriptional regulator</fullName>
    </submittedName>
</protein>
<reference evidence="2 3" key="1">
    <citation type="submission" date="2023-09" db="EMBL/GenBank/DDBJ databases">
        <authorList>
            <person name="Rey-Velasco X."/>
        </authorList>
    </citation>
    <scope>NUCLEOTIDE SEQUENCE [LARGE SCALE GENOMIC DNA]</scope>
    <source>
        <strain evidence="2 3">P117</strain>
    </source>
</reference>
<evidence type="ECO:0000259" key="1">
    <source>
        <dbReference type="PROSITE" id="PS50943"/>
    </source>
</evidence>
<dbReference type="EMBL" id="JAVRHX010000002">
    <property type="protein sequence ID" value="MDT0594880.1"/>
    <property type="molecule type" value="Genomic_DNA"/>
</dbReference>
<dbReference type="InterPro" id="IPR010982">
    <property type="entry name" value="Lambda_DNA-bd_dom_sf"/>
</dbReference>
<dbReference type="SUPFAM" id="SSF47413">
    <property type="entry name" value="lambda repressor-like DNA-binding domains"/>
    <property type="match status" value="1"/>
</dbReference>
<proteinExistence type="predicted"/>
<accession>A0ABU2ZQJ2</accession>
<evidence type="ECO:0000313" key="2">
    <source>
        <dbReference type="EMBL" id="MDT0594880.1"/>
    </source>
</evidence>
<organism evidence="2 3">
    <name type="scientific">Glaciecola petra</name>
    <dbReference type="NCBI Taxonomy" id="3075602"/>
    <lineage>
        <taxon>Bacteria</taxon>
        <taxon>Pseudomonadati</taxon>
        <taxon>Pseudomonadota</taxon>
        <taxon>Gammaproteobacteria</taxon>
        <taxon>Alteromonadales</taxon>
        <taxon>Alteromonadaceae</taxon>
        <taxon>Glaciecola</taxon>
    </lineage>
</organism>
<sequence>MCIYREFRGFIQVQVAQKIGLIQATIAELEKGKQKGSIETWQALASVLNVDIDDLV</sequence>
<dbReference type="Proteomes" id="UP001253545">
    <property type="component" value="Unassembled WGS sequence"/>
</dbReference>
<dbReference type="InterPro" id="IPR001387">
    <property type="entry name" value="Cro/C1-type_HTH"/>
</dbReference>
<dbReference type="RefSeq" id="WP_311368400.1">
    <property type="nucleotide sequence ID" value="NZ_JAVRHX010000002.1"/>
</dbReference>
<feature type="domain" description="HTH cro/C1-type" evidence="1">
    <location>
        <begin position="4"/>
        <end position="55"/>
    </location>
</feature>
<dbReference type="Gene3D" id="1.10.260.40">
    <property type="entry name" value="lambda repressor-like DNA-binding domains"/>
    <property type="match status" value="1"/>
</dbReference>
<gene>
    <name evidence="2" type="ORF">RM552_08520</name>
</gene>
<dbReference type="SMART" id="SM00530">
    <property type="entry name" value="HTH_XRE"/>
    <property type="match status" value="1"/>
</dbReference>
<comment type="caution">
    <text evidence="2">The sequence shown here is derived from an EMBL/GenBank/DDBJ whole genome shotgun (WGS) entry which is preliminary data.</text>
</comment>
<name>A0ABU2ZQJ2_9ALTE</name>